<reference evidence="2 3" key="1">
    <citation type="submission" date="2018-06" db="EMBL/GenBank/DDBJ databases">
        <title>Spirosoma sp. HMF3257 Genome sequencing and assembly.</title>
        <authorList>
            <person name="Kang H."/>
            <person name="Cha I."/>
            <person name="Kim H."/>
            <person name="Kang J."/>
            <person name="Joh K."/>
        </authorList>
    </citation>
    <scope>NUCLEOTIDE SEQUENCE [LARGE SCALE GENOMIC DNA]</scope>
    <source>
        <strain evidence="2 3">HMF3257</strain>
    </source>
</reference>
<dbReference type="Proteomes" id="UP000249016">
    <property type="component" value="Unassembled WGS sequence"/>
</dbReference>
<name>A0A327NDI5_9BACT</name>
<evidence type="ECO:0000259" key="1">
    <source>
        <dbReference type="Pfam" id="PF13438"/>
    </source>
</evidence>
<gene>
    <name evidence="2" type="ORF">HMF3257_37775</name>
</gene>
<evidence type="ECO:0000313" key="2">
    <source>
        <dbReference type="EMBL" id="RAI73142.1"/>
    </source>
</evidence>
<dbReference type="InterPro" id="IPR025188">
    <property type="entry name" value="DUF4113"/>
</dbReference>
<dbReference type="AlphaFoldDB" id="A0A327NDI5"/>
<sequence>MGVMLSGFVPHDHQQPTIFNNVSDPRLRAVSQTVDKLNAKYGRDKIRFACQGFSEHWKPRSKFLSKRYTTRWNEILRAR</sequence>
<dbReference type="EMBL" id="QLII01000002">
    <property type="protein sequence ID" value="RAI73142.1"/>
    <property type="molecule type" value="Genomic_DNA"/>
</dbReference>
<proteinExistence type="predicted"/>
<accession>A0A327NDI5</accession>
<organism evidence="2 3">
    <name type="scientific">Spirosoma telluris</name>
    <dbReference type="NCBI Taxonomy" id="2183553"/>
    <lineage>
        <taxon>Bacteria</taxon>
        <taxon>Pseudomonadati</taxon>
        <taxon>Bacteroidota</taxon>
        <taxon>Cytophagia</taxon>
        <taxon>Cytophagales</taxon>
        <taxon>Cytophagaceae</taxon>
        <taxon>Spirosoma</taxon>
    </lineage>
</organism>
<protein>
    <recommendedName>
        <fullName evidence="1">DUF4113 domain-containing protein</fullName>
    </recommendedName>
</protein>
<keyword evidence="3" id="KW-1185">Reference proteome</keyword>
<feature type="domain" description="DUF4113" evidence="1">
    <location>
        <begin position="29"/>
        <end position="77"/>
    </location>
</feature>
<evidence type="ECO:0000313" key="3">
    <source>
        <dbReference type="Proteomes" id="UP000249016"/>
    </source>
</evidence>
<comment type="caution">
    <text evidence="2">The sequence shown here is derived from an EMBL/GenBank/DDBJ whole genome shotgun (WGS) entry which is preliminary data.</text>
</comment>
<dbReference type="Pfam" id="PF13438">
    <property type="entry name" value="DUF4113"/>
    <property type="match status" value="1"/>
</dbReference>